<name>A0A3Q7I323_SOLLC</name>
<dbReference type="Proteomes" id="UP000004994">
    <property type="component" value="Chromosome 3"/>
</dbReference>
<dbReference type="InParanoid" id="A0A3Q7I323"/>
<dbReference type="Gramene" id="Solyc09g047855.1.1">
    <property type="protein sequence ID" value="Solyc09g047855.1.1"/>
    <property type="gene ID" value="Solyc09g047855.1"/>
</dbReference>
<dbReference type="PANTHER" id="PTHR34427:SF16">
    <property type="entry name" value="DUF4283 DOMAIN-CONTAINING PROTEIN"/>
    <property type="match status" value="1"/>
</dbReference>
<protein>
    <submittedName>
        <fullName evidence="1">Uncharacterized protein</fullName>
    </submittedName>
</protein>
<dbReference type="AlphaFoldDB" id="A0A3Q7I323"/>
<dbReference type="EnsemblPlants" id="Solyc09g047855.1.1">
    <property type="protein sequence ID" value="Solyc09g047855.1.1"/>
    <property type="gene ID" value="Solyc09g047855.1"/>
</dbReference>
<proteinExistence type="predicted"/>
<reference evidence="1" key="1">
    <citation type="journal article" date="2012" name="Nature">
        <title>The tomato genome sequence provides insights into fleshy fruit evolution.</title>
        <authorList>
            <consortium name="Tomato Genome Consortium"/>
        </authorList>
    </citation>
    <scope>NUCLEOTIDE SEQUENCE [LARGE SCALE GENOMIC DNA]</scope>
    <source>
        <strain evidence="1">cv. Heinz 1706</strain>
    </source>
</reference>
<reference evidence="1" key="2">
    <citation type="submission" date="2019-01" db="UniProtKB">
        <authorList>
            <consortium name="EnsemblPlants"/>
        </authorList>
    </citation>
    <scope>IDENTIFICATION</scope>
    <source>
        <strain evidence="1">cv. Heinz 1706</strain>
    </source>
</reference>
<accession>A0A3Q7I323</accession>
<sequence length="146" mass="16719">MREKQRIRQSHRSKGDTQLHGIQLLGSTSTKRIIVCSFSNFRKGIWQSRLCIGNGDGRRPNNTWIEAVGVPLHLWSQGTFKEIGNICDGYVSIEEETNLKNHLKWVRIQIAGDGGDCLNEISIQRDEIKITIPIWVEKGFDFKDCH</sequence>
<dbReference type="PANTHER" id="PTHR34427">
    <property type="entry name" value="DUF4283 DOMAIN PROTEIN"/>
    <property type="match status" value="1"/>
</dbReference>
<evidence type="ECO:0000313" key="1">
    <source>
        <dbReference type="EnsemblPlants" id="Solyc09g047855.1.1"/>
    </source>
</evidence>
<keyword evidence="2" id="KW-1185">Reference proteome</keyword>
<organism evidence="1">
    <name type="scientific">Solanum lycopersicum</name>
    <name type="common">Tomato</name>
    <name type="synonym">Lycopersicon esculentum</name>
    <dbReference type="NCBI Taxonomy" id="4081"/>
    <lineage>
        <taxon>Eukaryota</taxon>
        <taxon>Viridiplantae</taxon>
        <taxon>Streptophyta</taxon>
        <taxon>Embryophyta</taxon>
        <taxon>Tracheophyta</taxon>
        <taxon>Spermatophyta</taxon>
        <taxon>Magnoliopsida</taxon>
        <taxon>eudicotyledons</taxon>
        <taxon>Gunneridae</taxon>
        <taxon>Pentapetalae</taxon>
        <taxon>asterids</taxon>
        <taxon>lamiids</taxon>
        <taxon>Solanales</taxon>
        <taxon>Solanaceae</taxon>
        <taxon>Solanoideae</taxon>
        <taxon>Solaneae</taxon>
        <taxon>Solanum</taxon>
        <taxon>Solanum subgen. Lycopersicon</taxon>
    </lineage>
</organism>
<evidence type="ECO:0000313" key="2">
    <source>
        <dbReference type="Proteomes" id="UP000004994"/>
    </source>
</evidence>